<proteinExistence type="predicted"/>
<organism evidence="1 2">
    <name type="scientific">Actinomadura meridiana</name>
    <dbReference type="NCBI Taxonomy" id="559626"/>
    <lineage>
        <taxon>Bacteria</taxon>
        <taxon>Bacillati</taxon>
        <taxon>Actinomycetota</taxon>
        <taxon>Actinomycetes</taxon>
        <taxon>Streptosporangiales</taxon>
        <taxon>Thermomonosporaceae</taxon>
        <taxon>Actinomadura</taxon>
    </lineage>
</organism>
<evidence type="ECO:0000313" key="1">
    <source>
        <dbReference type="EMBL" id="GAA4227792.1"/>
    </source>
</evidence>
<evidence type="ECO:0000313" key="2">
    <source>
        <dbReference type="Proteomes" id="UP001501710"/>
    </source>
</evidence>
<name>A0ABP8BVR5_9ACTN</name>
<comment type="caution">
    <text evidence="1">The sequence shown here is derived from an EMBL/GenBank/DDBJ whole genome shotgun (WGS) entry which is preliminary data.</text>
</comment>
<dbReference type="EMBL" id="BAABAS010000004">
    <property type="protein sequence ID" value="GAA4227792.1"/>
    <property type="molecule type" value="Genomic_DNA"/>
</dbReference>
<reference evidence="2" key="1">
    <citation type="journal article" date="2019" name="Int. J. Syst. Evol. Microbiol.">
        <title>The Global Catalogue of Microorganisms (GCM) 10K type strain sequencing project: providing services to taxonomists for standard genome sequencing and annotation.</title>
        <authorList>
            <consortium name="The Broad Institute Genomics Platform"/>
            <consortium name="The Broad Institute Genome Sequencing Center for Infectious Disease"/>
            <person name="Wu L."/>
            <person name="Ma J."/>
        </authorList>
    </citation>
    <scope>NUCLEOTIDE SEQUENCE [LARGE SCALE GENOMIC DNA]</scope>
    <source>
        <strain evidence="2">JCM 17440</strain>
    </source>
</reference>
<dbReference type="Pfam" id="PF19564">
    <property type="entry name" value="DUF6086"/>
    <property type="match status" value="1"/>
</dbReference>
<protein>
    <submittedName>
        <fullName evidence="1">Uncharacterized protein</fullName>
    </submittedName>
</protein>
<sequence length="122" mass="13175">MGYIFDIDDETVWSPSLRAGALYVSLAEAIAPSLGRSTGLNAIAEDMYDINLPTFCDFTRTLLADYCSTNHAVIHEMVRGVLLASLVMLRPGGINLSPDNEEPESIWSALPGLARSMPTNAS</sequence>
<accession>A0ABP8BVR5</accession>
<dbReference type="RefSeq" id="WP_344892212.1">
    <property type="nucleotide sequence ID" value="NZ_BAABAS010000004.1"/>
</dbReference>
<dbReference type="InterPro" id="IPR045732">
    <property type="entry name" value="DUF6086"/>
</dbReference>
<gene>
    <name evidence="1" type="ORF">GCM10022254_16340</name>
</gene>
<keyword evidence="2" id="KW-1185">Reference proteome</keyword>
<dbReference type="Proteomes" id="UP001501710">
    <property type="component" value="Unassembled WGS sequence"/>
</dbReference>